<keyword evidence="3" id="KW-1185">Reference proteome</keyword>
<proteinExistence type="predicted"/>
<comment type="caution">
    <text evidence="2">The sequence shown here is derived from an EMBL/GenBank/DDBJ whole genome shotgun (WGS) entry which is preliminary data.</text>
</comment>
<sequence>MNERYKLLVDFLQKAATDEETASEFITGEATPFNTQLDMDDKLFKFLITPNESIDKIAIPLIQNLFQSISDLCRMVSDHLPGGRYWNPTVEVIADTKSVMKHNKLPEFVFGQLDQLLRYRPNATLLTNESFIIYSHNMTRQWFDSLSEDAKDKLIEEARKEGNSRGASGDPHAPP</sequence>
<evidence type="ECO:0000313" key="2">
    <source>
        <dbReference type="EMBL" id="KAK3096147.1"/>
    </source>
</evidence>
<evidence type="ECO:0000256" key="1">
    <source>
        <dbReference type="SAM" id="MobiDB-lite"/>
    </source>
</evidence>
<feature type="compositionally biased region" description="Basic and acidic residues" evidence="1">
    <location>
        <begin position="154"/>
        <end position="163"/>
    </location>
</feature>
<feature type="region of interest" description="Disordered" evidence="1">
    <location>
        <begin position="154"/>
        <end position="175"/>
    </location>
</feature>
<dbReference type="Proteomes" id="UP001186944">
    <property type="component" value="Unassembled WGS sequence"/>
</dbReference>
<name>A0AA88Y623_PINIB</name>
<dbReference type="AlphaFoldDB" id="A0AA88Y623"/>
<accession>A0AA88Y623</accession>
<gene>
    <name evidence="2" type="ORF">FSP39_023743</name>
</gene>
<protein>
    <submittedName>
        <fullName evidence="2">Uncharacterized protein</fullName>
    </submittedName>
</protein>
<reference evidence="2" key="1">
    <citation type="submission" date="2019-08" db="EMBL/GenBank/DDBJ databases">
        <title>The improved chromosome-level genome for the pearl oyster Pinctada fucata martensii using PacBio sequencing and Hi-C.</title>
        <authorList>
            <person name="Zheng Z."/>
        </authorList>
    </citation>
    <scope>NUCLEOTIDE SEQUENCE</scope>
    <source>
        <strain evidence="2">ZZ-2019</strain>
        <tissue evidence="2">Adductor muscle</tissue>
    </source>
</reference>
<dbReference type="EMBL" id="VSWD01000008">
    <property type="protein sequence ID" value="KAK3096147.1"/>
    <property type="molecule type" value="Genomic_DNA"/>
</dbReference>
<organism evidence="2 3">
    <name type="scientific">Pinctada imbricata</name>
    <name type="common">Atlantic pearl-oyster</name>
    <name type="synonym">Pinctada martensii</name>
    <dbReference type="NCBI Taxonomy" id="66713"/>
    <lineage>
        <taxon>Eukaryota</taxon>
        <taxon>Metazoa</taxon>
        <taxon>Spiralia</taxon>
        <taxon>Lophotrochozoa</taxon>
        <taxon>Mollusca</taxon>
        <taxon>Bivalvia</taxon>
        <taxon>Autobranchia</taxon>
        <taxon>Pteriomorphia</taxon>
        <taxon>Pterioida</taxon>
        <taxon>Pterioidea</taxon>
        <taxon>Pteriidae</taxon>
        <taxon>Pinctada</taxon>
    </lineage>
</organism>
<evidence type="ECO:0000313" key="3">
    <source>
        <dbReference type="Proteomes" id="UP001186944"/>
    </source>
</evidence>